<feature type="transmembrane region" description="Helical" evidence="2">
    <location>
        <begin position="268"/>
        <end position="288"/>
    </location>
</feature>
<proteinExistence type="predicted"/>
<feature type="transmembrane region" description="Helical" evidence="2">
    <location>
        <begin position="346"/>
        <end position="365"/>
    </location>
</feature>
<name>A0A2P6TN48_CHLSO</name>
<feature type="transmembrane region" description="Helical" evidence="2">
    <location>
        <begin position="175"/>
        <end position="202"/>
    </location>
</feature>
<keyword evidence="2" id="KW-0472">Membrane</keyword>
<keyword evidence="2" id="KW-0812">Transmembrane</keyword>
<dbReference type="OrthoDB" id="531119at2759"/>
<dbReference type="AlphaFoldDB" id="A0A2P6TN48"/>
<feature type="transmembrane region" description="Helical" evidence="2">
    <location>
        <begin position="309"/>
        <end position="334"/>
    </location>
</feature>
<feature type="transmembrane region" description="Helical" evidence="2">
    <location>
        <begin position="133"/>
        <end position="155"/>
    </location>
</feature>
<protein>
    <submittedName>
        <fullName evidence="3">NADH-ubiquinone oxidoreductase</fullName>
    </submittedName>
</protein>
<keyword evidence="4" id="KW-1185">Reference proteome</keyword>
<organism evidence="3 4">
    <name type="scientific">Chlorella sorokiniana</name>
    <name type="common">Freshwater green alga</name>
    <dbReference type="NCBI Taxonomy" id="3076"/>
    <lineage>
        <taxon>Eukaryota</taxon>
        <taxon>Viridiplantae</taxon>
        <taxon>Chlorophyta</taxon>
        <taxon>core chlorophytes</taxon>
        <taxon>Trebouxiophyceae</taxon>
        <taxon>Chlorellales</taxon>
        <taxon>Chlorellaceae</taxon>
        <taxon>Chlorella clade</taxon>
        <taxon>Chlorella</taxon>
    </lineage>
</organism>
<comment type="caution">
    <text evidence="3">The sequence shown here is derived from an EMBL/GenBank/DDBJ whole genome shotgun (WGS) entry which is preliminary data.</text>
</comment>
<evidence type="ECO:0000313" key="4">
    <source>
        <dbReference type="Proteomes" id="UP000239899"/>
    </source>
</evidence>
<evidence type="ECO:0000256" key="1">
    <source>
        <dbReference type="SAM" id="MobiDB-lite"/>
    </source>
</evidence>
<dbReference type="Proteomes" id="UP000239899">
    <property type="component" value="Unassembled WGS sequence"/>
</dbReference>
<reference evidence="3 4" key="1">
    <citation type="journal article" date="2018" name="Plant J.">
        <title>Genome sequences of Chlorella sorokiniana UTEX 1602 and Micractinium conductrix SAG 241.80: implications to maltose excretion by a green alga.</title>
        <authorList>
            <person name="Arriola M.B."/>
            <person name="Velmurugan N."/>
            <person name="Zhang Y."/>
            <person name="Plunkett M.H."/>
            <person name="Hondzo H."/>
            <person name="Barney B.M."/>
        </authorList>
    </citation>
    <scope>NUCLEOTIDE SEQUENCE [LARGE SCALE GENOMIC DNA]</scope>
    <source>
        <strain evidence="4">UTEX 1602</strain>
    </source>
</reference>
<feature type="transmembrane region" description="Helical" evidence="2">
    <location>
        <begin position="223"/>
        <end position="248"/>
    </location>
</feature>
<gene>
    <name evidence="3" type="ORF">C2E21_6019</name>
</gene>
<dbReference type="EMBL" id="LHPG02000011">
    <property type="protein sequence ID" value="PRW45745.1"/>
    <property type="molecule type" value="Genomic_DNA"/>
</dbReference>
<sequence>MAAGSDEPKVKDVEAGMGSSSGGGSPNGSSHPPPRREQSRAHFWEEDVFPQLPEAPDQCKRMAKFHGLPLHCTGHKPLLLATVSGVDAAGKKFVWVARRARKRVMQPYEMIGPQPAIDWFGSLSWKHWSKPGWWVGFLFAVGSTLFLITGIARLTKPVGAPEPWPPGVTSLAAGLSAWPEVIACYVVFFPACLIQVIECTNLDYTARQKKLGRPPPLRLWPTWAHLHTVSWWAALLQVVGILMFMMGVTGDLMAMSKPVSDPVFKWTTGWGFFFGGFLFTMASLLACMEETGSWWKGVVCTRVQDLRSISWVAVFSAFHGSVGFMVLGIGFMFVHMTWANWVGFMAYGQVLASILFLTSGLAGMLEQGNPCHL</sequence>
<evidence type="ECO:0000313" key="3">
    <source>
        <dbReference type="EMBL" id="PRW45745.1"/>
    </source>
</evidence>
<feature type="region of interest" description="Disordered" evidence="1">
    <location>
        <begin position="1"/>
        <end position="39"/>
    </location>
</feature>
<accession>A0A2P6TN48</accession>
<keyword evidence="2" id="KW-1133">Transmembrane helix</keyword>
<evidence type="ECO:0000256" key="2">
    <source>
        <dbReference type="SAM" id="Phobius"/>
    </source>
</evidence>
<feature type="compositionally biased region" description="Basic and acidic residues" evidence="1">
    <location>
        <begin position="1"/>
        <end position="14"/>
    </location>
</feature>